<dbReference type="AlphaFoldDB" id="A0A4U8V1L2"/>
<sequence>MVTYIETKSSVRPFDVRQVTKPIRRSGQLTLATPSKDGTPKYHANEVHARLKEKWFRDTGDPANTEDLPPFLRVASTQNALFVHSRTKTLCSQKLHQQTAHADRVRCTKMNKKLWLIR</sequence>
<name>A0A4U8V1L2_STECR</name>
<proteinExistence type="predicted"/>
<dbReference type="EMBL" id="AZBU02000001">
    <property type="protein sequence ID" value="TMS39810.1"/>
    <property type="molecule type" value="Genomic_DNA"/>
</dbReference>
<reference evidence="1" key="3">
    <citation type="journal article" date="2019" name="G3 (Bethesda)">
        <title>Hybrid Assembly of the Genome of the Entomopathogenic Nematode Steinernema carpocapsae Identifies the X-Chromosome.</title>
        <authorList>
            <person name="Serra L."/>
            <person name="Macchietto M."/>
            <person name="Macias-Munoz A."/>
            <person name="McGill C.J."/>
            <person name="Rodriguez I.M."/>
            <person name="Rodriguez B."/>
            <person name="Murad R."/>
            <person name="Mortazavi A."/>
        </authorList>
    </citation>
    <scope>NUCLEOTIDE SEQUENCE [LARGE SCALE GENOMIC DNA]</scope>
    <source>
        <strain evidence="1">ALL</strain>
    </source>
</reference>
<reference evidence="1" key="2">
    <citation type="journal article" date="2015" name="Genome Biol.">
        <title>Comparative genomics of Steinernema reveals deeply conserved gene regulatory networks.</title>
        <authorList>
            <person name="Dillman A.R."/>
            <person name="Macchietto M."/>
            <person name="Porter C.F."/>
            <person name="Rogers A."/>
            <person name="Williams B."/>
            <person name="Antoshechkin I."/>
            <person name="Lee M.M."/>
            <person name="Goodwin Z."/>
            <person name="Lu X."/>
            <person name="Lewis E.E."/>
            <person name="Goodrich-Blair H."/>
            <person name="Stock S.P."/>
            <person name="Adams B.J."/>
            <person name="Sternberg P.W."/>
            <person name="Mortazavi A."/>
        </authorList>
    </citation>
    <scope>NUCLEOTIDE SEQUENCE [LARGE SCALE GENOMIC DNA]</scope>
    <source>
        <strain evidence="1">ALL</strain>
    </source>
</reference>
<protein>
    <submittedName>
        <fullName evidence="1">Uncharacterized protein</fullName>
    </submittedName>
</protein>
<organism evidence="1">
    <name type="scientific">Steinernema carpocapsae</name>
    <name type="common">Entomopathogenic nematode</name>
    <dbReference type="NCBI Taxonomy" id="34508"/>
    <lineage>
        <taxon>Eukaryota</taxon>
        <taxon>Metazoa</taxon>
        <taxon>Ecdysozoa</taxon>
        <taxon>Nematoda</taxon>
        <taxon>Chromadorea</taxon>
        <taxon>Rhabditida</taxon>
        <taxon>Tylenchina</taxon>
        <taxon>Panagrolaimomorpha</taxon>
        <taxon>Strongyloidoidea</taxon>
        <taxon>Steinernematidae</taxon>
        <taxon>Steinernema</taxon>
    </lineage>
</organism>
<reference evidence="1" key="1">
    <citation type="submission" date="2013-11" db="EMBL/GenBank/DDBJ databases">
        <authorList>
            <person name="Sternberg P."/>
            <person name="Dillman A."/>
            <person name="Macchietto M."/>
        </authorList>
    </citation>
    <scope>NUCLEOTIDE SEQUENCE</scope>
    <source>
        <strain evidence="1">ALL</strain>
    </source>
</reference>
<evidence type="ECO:0000313" key="1">
    <source>
        <dbReference type="EMBL" id="TMS39810.1"/>
    </source>
</evidence>
<comment type="caution">
    <text evidence="1">The sequence shown here is derived from an EMBL/GenBank/DDBJ whole genome shotgun (WGS) entry which is preliminary data.</text>
</comment>
<accession>A0A4U8V1L2</accession>
<gene>
    <name evidence="1" type="ORF">L596_006283</name>
</gene>